<evidence type="ECO:0000313" key="2">
    <source>
        <dbReference type="Proteomes" id="UP000727962"/>
    </source>
</evidence>
<sequence>MYCRDCPRYDGEASRCRDGKVNPPDWETAVNVANVLGLRSICVFNDHRERLVNCRGQQMQPESGAVKGP</sequence>
<dbReference type="EMBL" id="JACOSL010000004">
    <property type="protein sequence ID" value="MBI1755637.1"/>
    <property type="molecule type" value="Genomic_DNA"/>
</dbReference>
<reference evidence="1" key="1">
    <citation type="submission" date="2020-07" db="EMBL/GenBank/DDBJ databases">
        <title>Huge and variable diversity of episymbiotic CPR bacteria and DPANN archaea in groundwater ecosystems.</title>
        <authorList>
            <person name="He C.Y."/>
            <person name="Keren R."/>
            <person name="Whittaker M."/>
            <person name="Farag I.F."/>
            <person name="Doudna J."/>
            <person name="Cate J.H.D."/>
            <person name="Banfield J.F."/>
        </authorList>
    </citation>
    <scope>NUCLEOTIDE SEQUENCE</scope>
    <source>
        <strain evidence="1">NC_groundwater_17_Pr7_B-0.1um_64_12</strain>
    </source>
</reference>
<name>A0A931PTN0_FIMGI</name>
<dbReference type="AlphaFoldDB" id="A0A931PTN0"/>
<accession>A0A931PTN0</accession>
<evidence type="ECO:0000313" key="1">
    <source>
        <dbReference type="EMBL" id="MBI1755637.1"/>
    </source>
</evidence>
<dbReference type="Proteomes" id="UP000727962">
    <property type="component" value="Unassembled WGS sequence"/>
</dbReference>
<gene>
    <name evidence="1" type="ORF">HYR64_00840</name>
</gene>
<comment type="caution">
    <text evidence="1">The sequence shown here is derived from an EMBL/GenBank/DDBJ whole genome shotgun (WGS) entry which is preliminary data.</text>
</comment>
<proteinExistence type="predicted"/>
<protein>
    <submittedName>
        <fullName evidence="1">Uncharacterized protein</fullName>
    </submittedName>
</protein>
<organism evidence="1 2">
    <name type="scientific">Fimbriimonas ginsengisoli</name>
    <dbReference type="NCBI Taxonomy" id="1005039"/>
    <lineage>
        <taxon>Bacteria</taxon>
        <taxon>Bacillati</taxon>
        <taxon>Armatimonadota</taxon>
        <taxon>Fimbriimonadia</taxon>
        <taxon>Fimbriimonadales</taxon>
        <taxon>Fimbriimonadaceae</taxon>
        <taxon>Fimbriimonas</taxon>
    </lineage>
</organism>